<dbReference type="AlphaFoldDB" id="A0A512PR99"/>
<dbReference type="OrthoDB" id="2320498at2"/>
<organism evidence="2 3">
    <name type="scientific">Lentilactobacillus rapi</name>
    <dbReference type="NCBI Taxonomy" id="481723"/>
    <lineage>
        <taxon>Bacteria</taxon>
        <taxon>Bacillati</taxon>
        <taxon>Bacillota</taxon>
        <taxon>Bacilli</taxon>
        <taxon>Lactobacillales</taxon>
        <taxon>Lactobacillaceae</taxon>
        <taxon>Lentilactobacillus</taxon>
    </lineage>
</organism>
<gene>
    <name evidence="2" type="ORF">LRA02_25980</name>
</gene>
<evidence type="ECO:0000313" key="2">
    <source>
        <dbReference type="EMBL" id="GEP73730.1"/>
    </source>
</evidence>
<dbReference type="RefSeq" id="WP_054749122.1">
    <property type="nucleotide sequence ID" value="NZ_BKAM01000141.1"/>
</dbReference>
<name>A0A512PR99_9LACO</name>
<dbReference type="EMBL" id="BKAM01000141">
    <property type="protein sequence ID" value="GEP73730.1"/>
    <property type="molecule type" value="Genomic_DNA"/>
</dbReference>
<dbReference type="Proteomes" id="UP000321569">
    <property type="component" value="Unassembled WGS sequence"/>
</dbReference>
<proteinExistence type="predicted"/>
<sequence>MKFSDHLTPAGRRSHPVTIDTSQIKHHHIRTHQKSHHIHWESVLMLISLTNKKHKTIVVDSRQGLFAVPETTNQLFNAVKQKQRVLPPNSFRRMPIHAGVTEYIPFIFGQLRFTPLKKTETGDQIWIAASKVENHEIISSTDNALKVWFKKCEEPLIIPTSFYFLNTRLKEIDDVWDYQMSMRANIRIALGKKANVRYSQYLLSKFPNSPLDLILDSNRIAIKETMKYYCIDIDDAIVEAILKKSIQ</sequence>
<comment type="caution">
    <text evidence="2">The sequence shown here is derived from an EMBL/GenBank/DDBJ whole genome shotgun (WGS) entry which is preliminary data.</text>
</comment>
<evidence type="ECO:0000313" key="3">
    <source>
        <dbReference type="Proteomes" id="UP000321569"/>
    </source>
</evidence>
<accession>A0A512PR99</accession>
<reference evidence="2 3" key="1">
    <citation type="submission" date="2019-07" db="EMBL/GenBank/DDBJ databases">
        <title>Whole genome shotgun sequence of Lactobacillus rapi NBRC 109618.</title>
        <authorList>
            <person name="Hosoyama A."/>
            <person name="Uohara A."/>
            <person name="Ohji S."/>
            <person name="Ichikawa N."/>
        </authorList>
    </citation>
    <scope>NUCLEOTIDE SEQUENCE [LARGE SCALE GENOMIC DNA]</scope>
    <source>
        <strain evidence="2 3">NBRC 109618</strain>
    </source>
</reference>
<feature type="region of interest" description="Disordered" evidence="1">
    <location>
        <begin position="1"/>
        <end position="24"/>
    </location>
</feature>
<evidence type="ECO:0000256" key="1">
    <source>
        <dbReference type="SAM" id="MobiDB-lite"/>
    </source>
</evidence>
<protein>
    <submittedName>
        <fullName evidence="2">Uncharacterized protein</fullName>
    </submittedName>
</protein>